<organism evidence="1">
    <name type="scientific">uncultured Desulfobacterium sp</name>
    <dbReference type="NCBI Taxonomy" id="201089"/>
    <lineage>
        <taxon>Bacteria</taxon>
        <taxon>Pseudomonadati</taxon>
        <taxon>Thermodesulfobacteriota</taxon>
        <taxon>Desulfobacteria</taxon>
        <taxon>Desulfobacterales</taxon>
        <taxon>Desulfobacteriaceae</taxon>
        <taxon>Desulfobacterium</taxon>
        <taxon>environmental samples</taxon>
    </lineage>
</organism>
<gene>
    <name evidence="1" type="ORF">N47_G37320</name>
</gene>
<dbReference type="EMBL" id="FR695868">
    <property type="protein sequence ID" value="CBX28408.1"/>
    <property type="molecule type" value="Genomic_DNA"/>
</dbReference>
<protein>
    <submittedName>
        <fullName evidence="1">Uncharacterized protein</fullName>
    </submittedName>
</protein>
<evidence type="ECO:0000313" key="1">
    <source>
        <dbReference type="EMBL" id="CBX28408.1"/>
    </source>
</evidence>
<accession>E1YCW4</accession>
<sequence>MPKVSIRLRYKNNCMIKTLKTKRGLTQFWVNPLLIIDGAEGGI</sequence>
<dbReference type="AlphaFoldDB" id="E1YCW4"/>
<reference evidence="1" key="1">
    <citation type="journal article" date="2011" name="Environ. Microbiol.">
        <title>Genomic insights into the metabolic potential of the polycyclic aromatic hydrocarbon degrading sulfate-reducing Deltaproteobacterium N47.</title>
        <authorList>
            <person name="Bergmann F."/>
            <person name="Selesi D."/>
            <person name="Weinmaier T."/>
            <person name="Tischler P."/>
            <person name="Rattei T."/>
            <person name="Meckenstock R.U."/>
        </authorList>
    </citation>
    <scope>NUCLEOTIDE SEQUENCE</scope>
</reference>
<proteinExistence type="predicted"/>
<name>E1YCW4_9BACT</name>